<dbReference type="EMBL" id="FNQP01000002">
    <property type="protein sequence ID" value="SDZ82482.1"/>
    <property type="molecule type" value="Genomic_DNA"/>
</dbReference>
<dbReference type="Proteomes" id="UP000199397">
    <property type="component" value="Unassembled WGS sequence"/>
</dbReference>
<dbReference type="RefSeq" id="WP_093064702.1">
    <property type="nucleotide sequence ID" value="NZ_FNQP01000002.1"/>
</dbReference>
<reference evidence="1 2" key="1">
    <citation type="submission" date="2016-10" db="EMBL/GenBank/DDBJ databases">
        <authorList>
            <person name="de Groot N.N."/>
        </authorList>
    </citation>
    <scope>NUCLEOTIDE SEQUENCE [LARGE SCALE GENOMIC DNA]</scope>
    <source>
        <strain evidence="1 2">DSM 21228</strain>
    </source>
</reference>
<name>A0A1H3W811_9GAMM</name>
<dbReference type="AlphaFoldDB" id="A0A1H3W811"/>
<sequence>MNKYDVAVVMHIDEELSDAEIHTLEHDLSFSPGILSACMNERTRHLMVVDYDPEQAYSYDILSNVRDRGYHAALIGL</sequence>
<dbReference type="STRING" id="525918.SAMN05660964_00311"/>
<evidence type="ECO:0000313" key="2">
    <source>
        <dbReference type="Proteomes" id="UP000199397"/>
    </source>
</evidence>
<evidence type="ECO:0008006" key="3">
    <source>
        <dbReference type="Google" id="ProtNLM"/>
    </source>
</evidence>
<protein>
    <recommendedName>
        <fullName evidence="3">Heavy-metal-associated domain-containing protein</fullName>
    </recommendedName>
</protein>
<dbReference type="OrthoDB" id="5771502at2"/>
<proteinExistence type="predicted"/>
<evidence type="ECO:0000313" key="1">
    <source>
        <dbReference type="EMBL" id="SDZ82482.1"/>
    </source>
</evidence>
<gene>
    <name evidence="1" type="ORF">SAMN05660964_00311</name>
</gene>
<accession>A0A1H3W811</accession>
<organism evidence="1 2">
    <name type="scientific">Thiothrix caldifontis</name>
    <dbReference type="NCBI Taxonomy" id="525918"/>
    <lineage>
        <taxon>Bacteria</taxon>
        <taxon>Pseudomonadati</taxon>
        <taxon>Pseudomonadota</taxon>
        <taxon>Gammaproteobacteria</taxon>
        <taxon>Thiotrichales</taxon>
        <taxon>Thiotrichaceae</taxon>
        <taxon>Thiothrix</taxon>
    </lineage>
</organism>
<keyword evidence="2" id="KW-1185">Reference proteome</keyword>